<evidence type="ECO:0000313" key="2">
    <source>
        <dbReference type="Proteomes" id="UP001549749"/>
    </source>
</evidence>
<dbReference type="RefSeq" id="WP_354660361.1">
    <property type="nucleotide sequence ID" value="NZ_JBEXAC010000001.1"/>
</dbReference>
<accession>A0ABV2T3V6</accession>
<proteinExistence type="predicted"/>
<comment type="caution">
    <text evidence="1">The sequence shown here is derived from an EMBL/GenBank/DDBJ whole genome shotgun (WGS) entry which is preliminary data.</text>
</comment>
<name>A0ABV2T3V6_9BACT</name>
<protein>
    <submittedName>
        <fullName evidence="1">Uncharacterized protein</fullName>
    </submittedName>
</protein>
<evidence type="ECO:0000313" key="1">
    <source>
        <dbReference type="EMBL" id="MET6997726.1"/>
    </source>
</evidence>
<dbReference type="EMBL" id="JBEXAC010000001">
    <property type="protein sequence ID" value="MET6997726.1"/>
    <property type="molecule type" value="Genomic_DNA"/>
</dbReference>
<gene>
    <name evidence="1" type="ORF">ABR189_10120</name>
</gene>
<organism evidence="1 2">
    <name type="scientific">Chitinophaga defluvii</name>
    <dbReference type="NCBI Taxonomy" id="3163343"/>
    <lineage>
        <taxon>Bacteria</taxon>
        <taxon>Pseudomonadati</taxon>
        <taxon>Bacteroidota</taxon>
        <taxon>Chitinophagia</taxon>
        <taxon>Chitinophagales</taxon>
        <taxon>Chitinophagaceae</taxon>
        <taxon>Chitinophaga</taxon>
    </lineage>
</organism>
<sequence>MKTASIHELKQQLTRVAPAQLAELCIRLAKYKKENKELLTYLLFEAHDIQAYIDAVKEEIDTAFAAMPDANAYIVKKSLRKTLRLTNKHIKYTGSKQAEVELLLHFCTTLKRSGIPVPKSTVLVNLWEQQLKKITKAISTMHEDLQYDYEKAVTSLNIGFP</sequence>
<keyword evidence="2" id="KW-1185">Reference proteome</keyword>
<reference evidence="1 2" key="1">
    <citation type="submission" date="2024-06" db="EMBL/GenBank/DDBJ databases">
        <title>Chitinophaga defluvii sp. nov., isolated from municipal sewage.</title>
        <authorList>
            <person name="Zhang L."/>
        </authorList>
    </citation>
    <scope>NUCLEOTIDE SEQUENCE [LARGE SCALE GENOMIC DNA]</scope>
    <source>
        <strain evidence="1 2">H8</strain>
    </source>
</reference>
<dbReference type="Proteomes" id="UP001549749">
    <property type="component" value="Unassembled WGS sequence"/>
</dbReference>